<dbReference type="AlphaFoldDB" id="A0A1M5L416"/>
<dbReference type="Proteomes" id="UP000199758">
    <property type="component" value="Unassembled WGS sequence"/>
</dbReference>
<proteinExistence type="predicted"/>
<keyword evidence="3" id="KW-0378">Hydrolase</keyword>
<comment type="catalytic activity">
    <reaction evidence="1">
        <text>3-hydroxy-2-methylpropanoyl-CoA + H2O = 3-hydroxy-2-methylpropanoate + CoA + H(+)</text>
        <dbReference type="Rhea" id="RHEA:20888"/>
        <dbReference type="ChEBI" id="CHEBI:11805"/>
        <dbReference type="ChEBI" id="CHEBI:15377"/>
        <dbReference type="ChEBI" id="CHEBI:15378"/>
        <dbReference type="ChEBI" id="CHEBI:57287"/>
        <dbReference type="ChEBI" id="CHEBI:57340"/>
        <dbReference type="EC" id="3.1.2.4"/>
    </reaction>
</comment>
<gene>
    <name evidence="5" type="ORF">SAMN04488068_0690</name>
</gene>
<sequence length="384" mass="40885">MAEADAAVAAPAPVQFRELATVSGQRIGVAQLNAEKSLNALTLPMIRLLDPQLQRWAADPGIACVVLHGAGEKAFCAGGDVRSLYKAITDHQGPPPNPDNLAFFSEEYRLDYRIHTYAKPLLVWGSGIVMGGGLGLMAGASHRVVTETSRVAMPEITIGLFPDVGGSYFLSRIADRVGLFLALTGVSINAHDLLHVKLADHFLRAADRDAVFERLAGCGDWSADAEHNHRLLTRLLDGLGEAAAGLLPESNLQRHAATIAQLVSGRTLAAVREAITAYSGDDAWLRRAAATLAAGSPTTAALCWELLDRAATMSLADVFRMELVVALQCCAHPDFPEGVRALLIDKDNAPRWTPATPDAVTPAWVAEHLTAPAWPGTAHPLADL</sequence>
<dbReference type="CDD" id="cd06558">
    <property type="entry name" value="crotonase-like"/>
    <property type="match status" value="1"/>
</dbReference>
<dbReference type="InterPro" id="IPR045004">
    <property type="entry name" value="ECH_dom"/>
</dbReference>
<evidence type="ECO:0000256" key="3">
    <source>
        <dbReference type="ARBA" id="ARBA00022801"/>
    </source>
</evidence>
<dbReference type="InterPro" id="IPR032259">
    <property type="entry name" value="HIBYL-CoA-H"/>
</dbReference>
<name>A0A1M5L416_9GAMM</name>
<evidence type="ECO:0000313" key="5">
    <source>
        <dbReference type="EMBL" id="SHG59758.1"/>
    </source>
</evidence>
<dbReference type="STRING" id="490188.SAMN04488068_0690"/>
<dbReference type="EC" id="3.1.2.4" evidence="2"/>
<dbReference type="NCBIfam" id="NF004127">
    <property type="entry name" value="PRK05617.1"/>
    <property type="match status" value="1"/>
</dbReference>
<evidence type="ECO:0000259" key="4">
    <source>
        <dbReference type="Pfam" id="PF16113"/>
    </source>
</evidence>
<dbReference type="GO" id="GO:0005829">
    <property type="term" value="C:cytosol"/>
    <property type="evidence" value="ECO:0007669"/>
    <property type="project" value="TreeGrafter"/>
</dbReference>
<dbReference type="Gene3D" id="3.90.226.10">
    <property type="entry name" value="2-enoyl-CoA Hydratase, Chain A, domain 1"/>
    <property type="match status" value="1"/>
</dbReference>
<dbReference type="InterPro" id="IPR029045">
    <property type="entry name" value="ClpP/crotonase-like_dom_sf"/>
</dbReference>
<dbReference type="PANTHER" id="PTHR43176">
    <property type="entry name" value="3-HYDROXYISOBUTYRYL-COA HYDROLASE-RELATED"/>
    <property type="match status" value="1"/>
</dbReference>
<dbReference type="PANTHER" id="PTHR43176:SF3">
    <property type="entry name" value="3-HYDROXYISOBUTYRYL-COA HYDROLASE, MITOCHONDRIAL"/>
    <property type="match status" value="1"/>
</dbReference>
<dbReference type="GO" id="GO:0003860">
    <property type="term" value="F:3-hydroxyisobutyryl-CoA hydrolase activity"/>
    <property type="evidence" value="ECO:0007669"/>
    <property type="project" value="UniProtKB-EC"/>
</dbReference>
<organism evidence="5 6">
    <name type="scientific">Hydrocarboniphaga daqingensis</name>
    <dbReference type="NCBI Taxonomy" id="490188"/>
    <lineage>
        <taxon>Bacteria</taxon>
        <taxon>Pseudomonadati</taxon>
        <taxon>Pseudomonadota</taxon>
        <taxon>Gammaproteobacteria</taxon>
        <taxon>Nevskiales</taxon>
        <taxon>Nevskiaceae</taxon>
        <taxon>Hydrocarboniphaga</taxon>
    </lineage>
</organism>
<dbReference type="SUPFAM" id="SSF52096">
    <property type="entry name" value="ClpP/crotonase"/>
    <property type="match status" value="1"/>
</dbReference>
<evidence type="ECO:0000313" key="6">
    <source>
        <dbReference type="Proteomes" id="UP000199758"/>
    </source>
</evidence>
<feature type="domain" description="Enoyl-CoA hydratase/isomerase" evidence="4">
    <location>
        <begin position="27"/>
        <end position="368"/>
    </location>
</feature>
<dbReference type="EMBL" id="FQWZ01000002">
    <property type="protein sequence ID" value="SHG59758.1"/>
    <property type="molecule type" value="Genomic_DNA"/>
</dbReference>
<dbReference type="Pfam" id="PF16113">
    <property type="entry name" value="ECH_2"/>
    <property type="match status" value="1"/>
</dbReference>
<reference evidence="5 6" key="1">
    <citation type="submission" date="2016-11" db="EMBL/GenBank/DDBJ databases">
        <authorList>
            <person name="Jaros S."/>
            <person name="Januszkiewicz K."/>
            <person name="Wedrychowicz H."/>
        </authorList>
    </citation>
    <scope>NUCLEOTIDE SEQUENCE [LARGE SCALE GENOMIC DNA]</scope>
    <source>
        <strain evidence="5 6">CGMCC 1.7049</strain>
    </source>
</reference>
<dbReference type="GO" id="GO:0006574">
    <property type="term" value="P:L-valine catabolic process"/>
    <property type="evidence" value="ECO:0007669"/>
    <property type="project" value="TreeGrafter"/>
</dbReference>
<dbReference type="OrthoDB" id="9790967at2"/>
<evidence type="ECO:0000256" key="2">
    <source>
        <dbReference type="ARBA" id="ARBA00011915"/>
    </source>
</evidence>
<evidence type="ECO:0000256" key="1">
    <source>
        <dbReference type="ARBA" id="ARBA00001709"/>
    </source>
</evidence>
<protein>
    <recommendedName>
        <fullName evidence="2">3-hydroxyisobutyryl-CoA hydrolase</fullName>
        <ecNumber evidence="2">3.1.2.4</ecNumber>
    </recommendedName>
</protein>
<dbReference type="RefSeq" id="WP_072894134.1">
    <property type="nucleotide sequence ID" value="NZ_FQWZ01000002.1"/>
</dbReference>
<accession>A0A1M5L416</accession>
<keyword evidence="6" id="KW-1185">Reference proteome</keyword>